<reference evidence="1" key="1">
    <citation type="submission" date="2022-02" db="EMBL/GenBank/DDBJ databases">
        <title>Plant Genome Project.</title>
        <authorList>
            <person name="Zhang R.-G."/>
        </authorList>
    </citation>
    <scope>NUCLEOTIDE SEQUENCE</scope>
    <source>
        <strain evidence="1">AT1</strain>
    </source>
</reference>
<organism evidence="1 2">
    <name type="scientific">Rhododendron molle</name>
    <name type="common">Chinese azalea</name>
    <name type="synonym">Azalea mollis</name>
    <dbReference type="NCBI Taxonomy" id="49168"/>
    <lineage>
        <taxon>Eukaryota</taxon>
        <taxon>Viridiplantae</taxon>
        <taxon>Streptophyta</taxon>
        <taxon>Embryophyta</taxon>
        <taxon>Tracheophyta</taxon>
        <taxon>Spermatophyta</taxon>
        <taxon>Magnoliopsida</taxon>
        <taxon>eudicotyledons</taxon>
        <taxon>Gunneridae</taxon>
        <taxon>Pentapetalae</taxon>
        <taxon>asterids</taxon>
        <taxon>Ericales</taxon>
        <taxon>Ericaceae</taxon>
        <taxon>Ericoideae</taxon>
        <taxon>Rhodoreae</taxon>
        <taxon>Rhododendron</taxon>
    </lineage>
</organism>
<name>A0ACC0P8V7_RHOML</name>
<keyword evidence="2" id="KW-1185">Reference proteome</keyword>
<dbReference type="EMBL" id="CM046391">
    <property type="protein sequence ID" value="KAI8561173.1"/>
    <property type="molecule type" value="Genomic_DNA"/>
</dbReference>
<protein>
    <submittedName>
        <fullName evidence="1">Uncharacterized protein</fullName>
    </submittedName>
</protein>
<evidence type="ECO:0000313" key="2">
    <source>
        <dbReference type="Proteomes" id="UP001062846"/>
    </source>
</evidence>
<dbReference type="Proteomes" id="UP001062846">
    <property type="component" value="Chromosome 4"/>
</dbReference>
<evidence type="ECO:0000313" key="1">
    <source>
        <dbReference type="EMBL" id="KAI8561173.1"/>
    </source>
</evidence>
<comment type="caution">
    <text evidence="1">The sequence shown here is derived from an EMBL/GenBank/DDBJ whole genome shotgun (WGS) entry which is preliminary data.</text>
</comment>
<sequence length="726" mass="82656">MSIRYVELEVEIRRCQEEIRWRDDKVDELEDEIYRLDCERRRLNPREDWFLEAQNRYNNEIQGLEDEVDRLEDEDHQLRYEVNRLFSAKSRGNSHIMYSALPEQLEFQNGGLDDPPTQTFEGQVEENMGIQSCTVASNEGLSQEFSNPWVECFRMVEEGLIKSKKAIENMKSIPTLTPPLPSPFSTLGRTLGLNVSKQASNKHSRPPGFSQPLAPNNPALGGQGGQGLRLGGQTSQFKPLRIPEQQQGLNDTDRGNSFRPDRSSQHSGVFQKLLDGKLFPCPEEQKDRSVSTQIEQDFRPEISQNIESPIIRQDQLVLPSQEFSQVSKELPHLDSVLSSEQITDTNQERFSPAISLGARSELHAAPVLEQQELNEDEESDNTPGLDHDAFIIGDPPPPPVHEGLFGIVQAAKRHYKLRPPVGLKVVELRPHWICGAHQKRIQESRPKVTLVARMAATVGNYDYIFDWEFQTDGLIRVKVGLTGMLMVKGSPHENMYQVPYKNMSGPLVSENLIGVVHDHFVTFHLDMDINGTDNKVNFVKEETYPGQSPRKSYLKAERHMAKREKDARIKLHIYNPWEFHVVNPSKMSRLGNPSGYKVVPGANAASLLDLDDPPQIRGAFTNNQIWVTQYNRTEQWAGGLLAYQSKGEDTLDVWSKRNRRIEDKDIVLWYTLGFHHIPCQEDFPVMPTVTSSFELKPVNFFESNPILRAKPNLETDLPVCRPPGQS</sequence>
<proteinExistence type="predicted"/>
<accession>A0ACC0P8V7</accession>
<gene>
    <name evidence="1" type="ORF">RHMOL_Rhmol04G0317200</name>
</gene>